<evidence type="ECO:0000313" key="11">
    <source>
        <dbReference type="EMBL" id="AKM78284.1"/>
    </source>
</evidence>
<dbReference type="Proteomes" id="UP000035656">
    <property type="component" value="Chromosome"/>
</dbReference>
<evidence type="ECO:0000259" key="10">
    <source>
        <dbReference type="SMART" id="SM00663"/>
    </source>
</evidence>
<evidence type="ECO:0000256" key="5">
    <source>
        <dbReference type="ARBA" id="ARBA00023163"/>
    </source>
</evidence>
<dbReference type="EC" id="2.7.7.6" evidence="7"/>
<keyword evidence="3 7" id="KW-0548">Nucleotidyltransferase</keyword>
<feature type="domain" description="RNA polymerase N-terminal" evidence="10">
    <location>
        <begin position="263"/>
        <end position="544"/>
    </location>
</feature>
<dbReference type="GO" id="GO:0008270">
    <property type="term" value="F:zinc ion binding"/>
    <property type="evidence" value="ECO:0007669"/>
    <property type="project" value="UniProtKB-UniRule"/>
</dbReference>
<dbReference type="PANTHER" id="PTHR19376">
    <property type="entry name" value="DNA-DIRECTED RNA POLYMERASE"/>
    <property type="match status" value="1"/>
</dbReference>
<dbReference type="SMART" id="SM00663">
    <property type="entry name" value="RPOLA_N"/>
    <property type="match status" value="1"/>
</dbReference>
<proteinExistence type="inferred from homology"/>
<sequence>MNFNAIKLKVASPEEILKWSHGEITKPETINYRTQRPEKDGLFSERIFGPTKDYECYCGKYRRVRYKGLTCDKCGVEVTHSSVRRERMGHISLAAPVAHIWFLKVVPSRLSLFLDIPVQKLEKVVYYAAYVITHVNDDARKRVLKELEDEVKMKKKEFEDNKDKAKLVEEKAEQIKKQLKSLKEGQILAEAEYFELSRKYGDVLEALSGAGAVRQLLEKIDLKKFLVQTEKELEETGDEGQKKKLLMRLRLIHAFTRHQMRPEWMVMTQLPVLPPEIRPMVALDGGRYATSDLNDLYRRVINRNNRLKKLMELHAPEIIVVNEKRMLQEAVDALIDNASRGGSAVQLSAQKRPLRSLADILKGKQGRFRQNLLGKRVDYSGRSVIIVGPELPLNCCGLPKKMALELFKPFVISRIISDGLAHTIKNATRLIEQAPAEVWAILEEVIKDKKVLLNRAPTLHRLGIQAFKPVLHEELAIKIPPMVCSAFNADFDGDQMAVHLPLSDEAQKEATELMLASRNILKPADGAPVASPSLDIVLGCYYLTSIIDDAKGVGHIFSSADEAKIAFEAGYVAINAPVKVLMGKGNIVETSVGRLMFNEALPENFGFVNAVMNKKGLQKVVSTVTSEYGIDNTWTVLDSIKELGFKYATLSATTWAMADLIIPTEKKGILAQAEKEVDVIENQYEEGFLTTEERRERVIEIWEDTTKKLSEVVPNALKAAGPSNSVFSIVDSGSRGSWAQPMQMVGMKGLVQNPQGDIIELPIKSSYKEGLNVLEFFINSHGARKGLTDTALKTAEAGYLTRKLVDVSQNLIIREEDCKTSEGVDMYRSDGDEYGYAFGTRLYSRTVLEDVKVGNKVIVKAGDSVTREAAEAINNEPKIEKVRLRSPLRCKTLYGVCSKCYGYDLGRGEMIKSGEAIGVIAAQSIGEPGTQLTLRTFHKGGIAGVDITHGLPRVQEIFECRVPKGKAILAEDDGVITEIEDKEALKAIRLTTTKGKKAKTIEYLVPRSIRLFVRQGDEVTKGTQLCEGSLDLKELFEYQGIEAVERYAVNEIQRIYVPEGNTINDKHIEIIVKQMFSRVMIKEPGETDFVTGEVIEKSRFLEINREVRKAGKAPAKAKQLLLGIARVSLSTESFLSSASFQETNRVLVAAATEGKEDRLRGLKENVIIGKLIPAGTGYHLTGTEEFLEEEVLE</sequence>
<feature type="binding site" evidence="7">
    <location>
        <position position="897"/>
    </location>
    <ligand>
        <name>Zn(2+)</name>
        <dbReference type="ChEBI" id="CHEBI:29105"/>
        <label>2</label>
    </ligand>
</feature>
<dbReference type="EMBL" id="CP011209">
    <property type="protein sequence ID" value="AKM78284.1"/>
    <property type="molecule type" value="Genomic_DNA"/>
</dbReference>
<dbReference type="Gene3D" id="1.10.150.390">
    <property type="match status" value="1"/>
</dbReference>
<dbReference type="PANTHER" id="PTHR19376:SF54">
    <property type="entry name" value="DNA-DIRECTED RNA POLYMERASE SUBUNIT BETA"/>
    <property type="match status" value="1"/>
</dbReference>
<dbReference type="InterPro" id="IPR000722">
    <property type="entry name" value="RNA_pol_asu"/>
</dbReference>
<dbReference type="Pfam" id="PF04997">
    <property type="entry name" value="RNA_pol_Rpb1_1"/>
    <property type="match status" value="1"/>
</dbReference>
<comment type="cofactor">
    <cofactor evidence="7">
        <name>Zn(2+)</name>
        <dbReference type="ChEBI" id="CHEBI:29105"/>
    </cofactor>
    <text evidence="7">Binds 2 Zn(2+) ions per subunit.</text>
</comment>
<keyword evidence="2 7" id="KW-0808">Transferase</keyword>
<evidence type="ECO:0000256" key="7">
    <source>
        <dbReference type="HAMAP-Rule" id="MF_01322"/>
    </source>
</evidence>
<feature type="binding site" evidence="7">
    <location>
        <position position="58"/>
    </location>
    <ligand>
        <name>Zn(2+)</name>
        <dbReference type="ChEBI" id="CHEBI:29105"/>
        <label>1</label>
    </ligand>
</feature>
<feature type="coiled-coil region" evidence="9">
    <location>
        <begin position="144"/>
        <end position="185"/>
    </location>
</feature>
<dbReference type="Gene3D" id="2.40.40.20">
    <property type="match status" value="1"/>
</dbReference>
<evidence type="ECO:0000256" key="2">
    <source>
        <dbReference type="ARBA" id="ARBA00022679"/>
    </source>
</evidence>
<keyword evidence="9" id="KW-0175">Coiled coil</keyword>
<name>A0A0G4ARX9_9BACT</name>
<dbReference type="CDD" id="cd02655">
    <property type="entry name" value="RNAP_beta'_C"/>
    <property type="match status" value="1"/>
</dbReference>
<keyword evidence="7" id="KW-0862">Zinc</keyword>
<dbReference type="GO" id="GO:0000428">
    <property type="term" value="C:DNA-directed RNA polymerase complex"/>
    <property type="evidence" value="ECO:0007669"/>
    <property type="project" value="UniProtKB-KW"/>
</dbReference>
<gene>
    <name evidence="7" type="primary">rpoC</name>
    <name evidence="11" type="ORF">UX70_C0001G0568</name>
</gene>
<dbReference type="Gene3D" id="2.40.50.100">
    <property type="match status" value="1"/>
</dbReference>
<dbReference type="InterPro" id="IPR007066">
    <property type="entry name" value="RNA_pol_Rpb1_3"/>
</dbReference>
<dbReference type="Pfam" id="PF05000">
    <property type="entry name" value="RNA_pol_Rpb1_4"/>
    <property type="match status" value="1"/>
</dbReference>
<evidence type="ECO:0000256" key="8">
    <source>
        <dbReference type="RuleBase" id="RU004279"/>
    </source>
</evidence>
<feature type="binding site" evidence="7">
    <location>
        <position position="818"/>
    </location>
    <ligand>
        <name>Zn(2+)</name>
        <dbReference type="ChEBI" id="CHEBI:29105"/>
        <label>2</label>
    </ligand>
</feature>
<dbReference type="Gene3D" id="4.10.860.120">
    <property type="entry name" value="RNA polymerase II, clamp domain"/>
    <property type="match status" value="1"/>
</dbReference>
<evidence type="ECO:0000256" key="3">
    <source>
        <dbReference type="ARBA" id="ARBA00022695"/>
    </source>
</evidence>
<dbReference type="InterPro" id="IPR044893">
    <property type="entry name" value="RNA_pol_Rpb1_clamp_domain"/>
</dbReference>
<feature type="binding site" evidence="7">
    <location>
        <position position="492"/>
    </location>
    <ligand>
        <name>Mg(2+)</name>
        <dbReference type="ChEBI" id="CHEBI:18420"/>
    </ligand>
</feature>
<evidence type="ECO:0000256" key="1">
    <source>
        <dbReference type="ARBA" id="ARBA00022478"/>
    </source>
</evidence>
<dbReference type="CDD" id="cd01609">
    <property type="entry name" value="RNAP_beta'_N"/>
    <property type="match status" value="1"/>
</dbReference>
<evidence type="ECO:0000256" key="4">
    <source>
        <dbReference type="ARBA" id="ARBA00022723"/>
    </source>
</evidence>
<keyword evidence="4 7" id="KW-0479">Metal-binding</keyword>
<evidence type="ECO:0000313" key="12">
    <source>
        <dbReference type="Proteomes" id="UP000035656"/>
    </source>
</evidence>
<dbReference type="STRING" id="1619007.UX70_C0001G0568"/>
<keyword evidence="5 7" id="KW-0804">Transcription</keyword>
<feature type="binding site" evidence="7">
    <location>
        <position position="900"/>
    </location>
    <ligand>
        <name>Zn(2+)</name>
        <dbReference type="ChEBI" id="CHEBI:29105"/>
        <label>2</label>
    </ligand>
</feature>
<dbReference type="HAMAP" id="MF_01322">
    <property type="entry name" value="RNApol_bact_RpoC"/>
    <property type="match status" value="1"/>
</dbReference>
<dbReference type="InterPro" id="IPR007080">
    <property type="entry name" value="RNA_pol_Rpb1_1"/>
</dbReference>
<dbReference type="PATRIC" id="fig|1619007.4.peg.556"/>
<feature type="binding site" evidence="7">
    <location>
        <position position="71"/>
    </location>
    <ligand>
        <name>Zn(2+)</name>
        <dbReference type="ChEBI" id="CHEBI:29105"/>
        <label>1</label>
    </ligand>
</feature>
<dbReference type="Gene3D" id="1.10.1790.20">
    <property type="match status" value="1"/>
</dbReference>
<dbReference type="Gene3D" id="1.10.40.90">
    <property type="match status" value="1"/>
</dbReference>
<dbReference type="Gene3D" id="1.10.132.30">
    <property type="match status" value="1"/>
</dbReference>
<dbReference type="GO" id="GO:0000287">
    <property type="term" value="F:magnesium ion binding"/>
    <property type="evidence" value="ECO:0007669"/>
    <property type="project" value="UniProtKB-UniRule"/>
</dbReference>
<feature type="binding site" evidence="7">
    <location>
        <position position="890"/>
    </location>
    <ligand>
        <name>Zn(2+)</name>
        <dbReference type="ChEBI" id="CHEBI:29105"/>
        <label>2</label>
    </ligand>
</feature>
<dbReference type="GO" id="GO:0003899">
    <property type="term" value="F:DNA-directed RNA polymerase activity"/>
    <property type="evidence" value="ECO:0007669"/>
    <property type="project" value="UniProtKB-UniRule"/>
</dbReference>
<dbReference type="Pfam" id="PF04998">
    <property type="entry name" value="RNA_pol_Rpb1_5"/>
    <property type="match status" value="1"/>
</dbReference>
<dbReference type="AlphaFoldDB" id="A0A0G4ARX9"/>
<accession>A0A0G4ARX9</accession>
<feature type="binding site" evidence="7">
    <location>
        <position position="490"/>
    </location>
    <ligand>
        <name>Mg(2+)</name>
        <dbReference type="ChEBI" id="CHEBI:18420"/>
    </ligand>
</feature>
<dbReference type="InterPro" id="IPR006592">
    <property type="entry name" value="RNA_pol_N"/>
</dbReference>
<reference evidence="11 12" key="1">
    <citation type="journal article" date="2015" name="Nature">
        <title>rRNA introns, odd ribosomes, and small enigmatic genomes across a large radiation of phyla.</title>
        <authorList>
            <person name="Brown C.T."/>
            <person name="Hug L.A."/>
            <person name="Thomas B.C."/>
            <person name="Sharon I."/>
            <person name="Castelle C.J."/>
            <person name="Singh A."/>
            <person name="Wilkins M.J."/>
            <person name="Williams K.H."/>
            <person name="Banfield J.F."/>
        </authorList>
    </citation>
    <scope>NUCLEOTIDE SEQUENCE [LARGE SCALE GENOMIC DNA]</scope>
</reference>
<dbReference type="SUPFAM" id="SSF64484">
    <property type="entry name" value="beta and beta-prime subunits of DNA dependent RNA-polymerase"/>
    <property type="match status" value="1"/>
</dbReference>
<evidence type="ECO:0000256" key="9">
    <source>
        <dbReference type="SAM" id="Coils"/>
    </source>
</evidence>
<feature type="binding site" evidence="7">
    <location>
        <position position="74"/>
    </location>
    <ligand>
        <name>Zn(2+)</name>
        <dbReference type="ChEBI" id="CHEBI:29105"/>
        <label>1</label>
    </ligand>
</feature>
<organism evidence="11 12">
    <name type="scientific">Candidatus Wolfebacteria bacterium GW2011_GWB1_47_1</name>
    <dbReference type="NCBI Taxonomy" id="1619007"/>
    <lineage>
        <taxon>Bacteria</taxon>
        <taxon>Candidatus Wolfeibacteriota</taxon>
    </lineage>
</organism>
<evidence type="ECO:0000256" key="6">
    <source>
        <dbReference type="ARBA" id="ARBA00048552"/>
    </source>
</evidence>
<dbReference type="Pfam" id="PF00623">
    <property type="entry name" value="RNA_pol_Rpb1_2"/>
    <property type="match status" value="1"/>
</dbReference>
<dbReference type="GO" id="GO:0006351">
    <property type="term" value="P:DNA-templated transcription"/>
    <property type="evidence" value="ECO:0007669"/>
    <property type="project" value="UniProtKB-UniRule"/>
</dbReference>
<comment type="subunit">
    <text evidence="7">The RNAP catalytic core consists of 2 alpha, 1 beta, 1 beta' and 1 omega subunit. When a sigma factor is associated with the core the holoenzyme is formed, which can initiate transcription.</text>
</comment>
<feature type="binding site" evidence="7">
    <location>
        <position position="56"/>
    </location>
    <ligand>
        <name>Zn(2+)</name>
        <dbReference type="ChEBI" id="CHEBI:29105"/>
        <label>1</label>
    </ligand>
</feature>
<comment type="cofactor">
    <cofactor evidence="7">
        <name>Mg(2+)</name>
        <dbReference type="ChEBI" id="CHEBI:18420"/>
    </cofactor>
    <text evidence="7">Binds 1 Mg(2+) ion per subunit.</text>
</comment>
<comment type="catalytic activity">
    <reaction evidence="6 7 8">
        <text>RNA(n) + a ribonucleoside 5'-triphosphate = RNA(n+1) + diphosphate</text>
        <dbReference type="Rhea" id="RHEA:21248"/>
        <dbReference type="Rhea" id="RHEA-COMP:14527"/>
        <dbReference type="Rhea" id="RHEA-COMP:17342"/>
        <dbReference type="ChEBI" id="CHEBI:33019"/>
        <dbReference type="ChEBI" id="CHEBI:61557"/>
        <dbReference type="ChEBI" id="CHEBI:140395"/>
        <dbReference type="EC" id="2.7.7.6"/>
    </reaction>
</comment>
<keyword evidence="7" id="KW-0460">Magnesium</keyword>
<dbReference type="InterPro" id="IPR007081">
    <property type="entry name" value="RNA_pol_Rpb1_5"/>
</dbReference>
<dbReference type="Pfam" id="PF04983">
    <property type="entry name" value="RNA_pol_Rpb1_3"/>
    <property type="match status" value="1"/>
</dbReference>
<dbReference type="Gene3D" id="1.10.274.100">
    <property type="entry name" value="RNA polymerase Rpb1, domain 3"/>
    <property type="match status" value="2"/>
</dbReference>
<feature type="binding site" evidence="7">
    <location>
        <position position="494"/>
    </location>
    <ligand>
        <name>Mg(2+)</name>
        <dbReference type="ChEBI" id="CHEBI:18420"/>
    </ligand>
</feature>
<dbReference type="GO" id="GO:0003677">
    <property type="term" value="F:DNA binding"/>
    <property type="evidence" value="ECO:0007669"/>
    <property type="project" value="UniProtKB-UniRule"/>
</dbReference>
<dbReference type="InterPro" id="IPR045867">
    <property type="entry name" value="DNA-dir_RpoC_beta_prime"/>
</dbReference>
<dbReference type="InterPro" id="IPR038120">
    <property type="entry name" value="Rpb1_funnel_sf"/>
</dbReference>
<comment type="similarity">
    <text evidence="7 8">Belongs to the RNA polymerase beta' chain family.</text>
</comment>
<dbReference type="InterPro" id="IPR007083">
    <property type="entry name" value="RNA_pol_Rpb1_4"/>
</dbReference>
<dbReference type="InterPro" id="IPR042102">
    <property type="entry name" value="RNA_pol_Rpb1_3_sf"/>
</dbReference>
<protein>
    <recommendedName>
        <fullName evidence="7">DNA-directed RNA polymerase subunit beta'</fullName>
        <shortName evidence="7">RNAP subunit beta'</shortName>
        <ecNumber evidence="7">2.7.7.6</ecNumber>
    </recommendedName>
    <alternativeName>
        <fullName evidence="7">RNA polymerase subunit beta'</fullName>
    </alternativeName>
    <alternativeName>
        <fullName evidence="7">Transcriptase subunit beta'</fullName>
    </alternativeName>
</protein>
<dbReference type="KEGG" id="pwo:UX70_C0001G0568"/>
<comment type="function">
    <text evidence="7 8">DNA-dependent RNA polymerase catalyzes the transcription of DNA into RNA using the four ribonucleoside triphosphates as substrates.</text>
</comment>
<dbReference type="NCBIfam" id="TIGR02386">
    <property type="entry name" value="rpoC_TIGR"/>
    <property type="match status" value="1"/>
</dbReference>
<dbReference type="InterPro" id="IPR012754">
    <property type="entry name" value="DNA-dir_RpoC_beta_prime_bact"/>
</dbReference>
<keyword evidence="1 7" id="KW-0240">DNA-directed RNA polymerase</keyword>